<gene>
    <name evidence="2" type="ORF">ABCS64_07850</name>
</gene>
<dbReference type="InterPro" id="IPR045584">
    <property type="entry name" value="Pilin-like"/>
</dbReference>
<name>A0ABV4UF03_9RHOO</name>
<evidence type="ECO:0000313" key="2">
    <source>
        <dbReference type="EMBL" id="MFA9950230.1"/>
    </source>
</evidence>
<comment type="caution">
    <text evidence="2">The sequence shown here is derived from an EMBL/GenBank/DDBJ whole genome shotgun (WGS) entry which is preliminary data.</text>
</comment>
<dbReference type="EMBL" id="JBEUWX010000002">
    <property type="protein sequence ID" value="MFA9950230.1"/>
    <property type="molecule type" value="Genomic_DNA"/>
</dbReference>
<dbReference type="Proteomes" id="UP001574673">
    <property type="component" value="Unassembled WGS sequence"/>
</dbReference>
<dbReference type="InterPro" id="IPR001082">
    <property type="entry name" value="Pilin"/>
</dbReference>
<organism evidence="2 3">
    <name type="scientific">Dentiradicibacter hellwigii</name>
    <dbReference type="NCBI Taxonomy" id="3149053"/>
    <lineage>
        <taxon>Bacteria</taxon>
        <taxon>Pseudomonadati</taxon>
        <taxon>Pseudomonadota</taxon>
        <taxon>Betaproteobacteria</taxon>
        <taxon>Rhodocyclales</taxon>
        <taxon>Rhodocyclaceae</taxon>
        <taxon>Dentiradicibacter</taxon>
    </lineage>
</organism>
<dbReference type="Pfam" id="PF00114">
    <property type="entry name" value="Pilin"/>
    <property type="match status" value="1"/>
</dbReference>
<dbReference type="SUPFAM" id="SSF54523">
    <property type="entry name" value="Pili subunits"/>
    <property type="match status" value="1"/>
</dbReference>
<reference evidence="3" key="1">
    <citation type="submission" date="2024-06" db="EMBL/GenBank/DDBJ databases">
        <title>Radixoralia hellwigii gen. nov., sp nov., isolated from a root canal in the human oral cavity.</title>
        <authorList>
            <person name="Bartsch S."/>
            <person name="Wittmer A."/>
            <person name="Schulz A.-K."/>
            <person name="Neumann-Schaal M."/>
            <person name="Wolf J."/>
            <person name="Gronow S."/>
            <person name="Tennert C."/>
            <person name="Haecker G."/>
            <person name="Cieplik F."/>
            <person name="Al-Ahmad A."/>
        </authorList>
    </citation>
    <scope>NUCLEOTIDE SEQUENCE [LARGE SCALE GENOMIC DNA]</scope>
    <source>
        <strain evidence="3">Wk13</strain>
    </source>
</reference>
<dbReference type="RefSeq" id="WP_418891298.1">
    <property type="nucleotide sequence ID" value="NZ_JBEUWX010000002.1"/>
</dbReference>
<keyword evidence="3" id="KW-1185">Reference proteome</keyword>
<dbReference type="Gene3D" id="3.30.700.10">
    <property type="entry name" value="Glycoprotein, Type 4 Pilin"/>
    <property type="match status" value="1"/>
</dbReference>
<proteinExistence type="inferred from homology"/>
<comment type="similarity">
    <text evidence="1">Belongs to the N-Me-Phe pilin family.</text>
</comment>
<protein>
    <submittedName>
        <fullName evidence="2">Pilin</fullName>
    </submittedName>
</protein>
<evidence type="ECO:0000256" key="1">
    <source>
        <dbReference type="ARBA" id="ARBA00005233"/>
    </source>
</evidence>
<evidence type="ECO:0000313" key="3">
    <source>
        <dbReference type="Proteomes" id="UP001574673"/>
    </source>
</evidence>
<accession>A0ABV4UF03</accession>
<sequence length="143" mass="14602">MIVVAIIGILAALALPAYQDYTGRAQFIDGLGTAAGLKADLLTYVGQNGACPVNAAGNAGNIRPASSYATKVLARVDTKAGSNVDDCVIEGTFKSTGIHAKLRGKTLSLTAVKMLLASAGQYSMVDFVCSSTADASVRPSSCQ</sequence>